<dbReference type="EMBL" id="JANIBJ010000010">
    <property type="protein sequence ID" value="MCQ8103844.1"/>
    <property type="molecule type" value="Genomic_DNA"/>
</dbReference>
<keyword evidence="2" id="KW-1185">Reference proteome</keyword>
<dbReference type="Proteomes" id="UP001524499">
    <property type="component" value="Unassembled WGS sequence"/>
</dbReference>
<accession>A0ABT1TEF9</accession>
<organism evidence="1 2">
    <name type="scientific">Methylomonas subterranea</name>
    <dbReference type="NCBI Taxonomy" id="2952225"/>
    <lineage>
        <taxon>Bacteria</taxon>
        <taxon>Pseudomonadati</taxon>
        <taxon>Pseudomonadota</taxon>
        <taxon>Gammaproteobacteria</taxon>
        <taxon>Methylococcales</taxon>
        <taxon>Methylococcaceae</taxon>
        <taxon>Methylomonas</taxon>
    </lineage>
</organism>
<evidence type="ECO:0000313" key="2">
    <source>
        <dbReference type="Proteomes" id="UP001524499"/>
    </source>
</evidence>
<name>A0ABT1TEF9_9GAMM</name>
<comment type="caution">
    <text evidence="1">The sequence shown here is derived from an EMBL/GenBank/DDBJ whole genome shotgun (WGS) entry which is preliminary data.</text>
</comment>
<reference evidence="1 2" key="1">
    <citation type="submission" date="2022-07" db="EMBL/GenBank/DDBJ databases">
        <title>Methylomonas rivi sp. nov., Methylomonas rosea sp. nov., Methylomonas aureus sp. nov. and Methylomonas subterranea sp. nov., four novel methanotrophs isolated from a freshwater creek and the deep terrestrial subsurface.</title>
        <authorList>
            <person name="Abin C."/>
            <person name="Sankaranarayanan K."/>
            <person name="Garner C."/>
            <person name="Sindelar R."/>
            <person name="Kotary K."/>
            <person name="Garner R."/>
            <person name="Barclay S."/>
            <person name="Lawson P."/>
            <person name="Krumholz L."/>
        </authorList>
    </citation>
    <scope>NUCLEOTIDE SEQUENCE [LARGE SCALE GENOMIC DNA]</scope>
    <source>
        <strain evidence="1 2">SURF-2</strain>
    </source>
</reference>
<dbReference type="RefSeq" id="WP_256601587.1">
    <property type="nucleotide sequence ID" value="NZ_JANIBJ010000010.1"/>
</dbReference>
<sequence length="240" mass="27858">MAYCNFCGNNTASNEGLCSQCSYWPMHMLVTPAEWPISYGSFILNLDNFEYKGKKHKYTEIRHIDFDELHTKTYFGLHPMSESTKAELTLHMTDGKIIKEKRKTRALILVEEKDDIWTAKNFLSGISFVSRFNSYARVLKSEKYFIYDNCKFFNDGRIETRGKKVISLADYKIHNHDSFIELVPINPSILNKVGRGLIGLSINSSHYTKEIHGDLTIHATRDKDIFCSLMLRLYNVKINY</sequence>
<gene>
    <name evidence="1" type="ORF">NP590_06990</name>
</gene>
<protein>
    <submittedName>
        <fullName evidence="1">Uncharacterized protein</fullName>
    </submittedName>
</protein>
<evidence type="ECO:0000313" key="1">
    <source>
        <dbReference type="EMBL" id="MCQ8103844.1"/>
    </source>
</evidence>
<proteinExistence type="predicted"/>